<dbReference type="AlphaFoldDB" id="A0A1G7UG92"/>
<gene>
    <name evidence="1" type="ORF">BCL93_11461</name>
    <name evidence="2" type="ORF">SAMN05216571_11484</name>
</gene>
<dbReference type="STRING" id="284577.SAMN05216571_11484"/>
<dbReference type="InterPro" id="IPR045508">
    <property type="entry name" value="DUF6482"/>
</dbReference>
<dbReference type="RefSeq" id="WP_092528116.1">
    <property type="nucleotide sequence ID" value="NZ_FNCI01000014.1"/>
</dbReference>
<evidence type="ECO:0000313" key="3">
    <source>
        <dbReference type="Proteomes" id="UP000198641"/>
    </source>
</evidence>
<accession>A0A1G7UG92</accession>
<dbReference type="OrthoDB" id="6171865at2"/>
<dbReference type="Pfam" id="PF20090">
    <property type="entry name" value="DUF6482"/>
    <property type="match status" value="1"/>
</dbReference>
<dbReference type="Proteomes" id="UP000249700">
    <property type="component" value="Unassembled WGS sequence"/>
</dbReference>
<protein>
    <submittedName>
        <fullName evidence="2">Uncharacterized protein</fullName>
    </submittedName>
</protein>
<evidence type="ECO:0000313" key="2">
    <source>
        <dbReference type="EMBL" id="SDG46582.1"/>
    </source>
</evidence>
<evidence type="ECO:0000313" key="1">
    <source>
        <dbReference type="EMBL" id="RAR57696.1"/>
    </source>
</evidence>
<reference evidence="2 3" key="1">
    <citation type="submission" date="2016-10" db="EMBL/GenBank/DDBJ databases">
        <authorList>
            <person name="de Groot N.N."/>
        </authorList>
    </citation>
    <scope>NUCLEOTIDE SEQUENCE [LARGE SCALE GENOMIC DNA]</scope>
    <source>
        <strain evidence="2 3">BH539</strain>
    </source>
</reference>
<keyword evidence="3" id="KW-1185">Reference proteome</keyword>
<evidence type="ECO:0000313" key="4">
    <source>
        <dbReference type="Proteomes" id="UP000249700"/>
    </source>
</evidence>
<organism evidence="2 3">
    <name type="scientific">Onishia taeanensis</name>
    <dbReference type="NCBI Taxonomy" id="284577"/>
    <lineage>
        <taxon>Bacteria</taxon>
        <taxon>Pseudomonadati</taxon>
        <taxon>Pseudomonadota</taxon>
        <taxon>Gammaproteobacteria</taxon>
        <taxon>Oceanospirillales</taxon>
        <taxon>Halomonadaceae</taxon>
        <taxon>Onishia</taxon>
    </lineage>
</organism>
<proteinExistence type="predicted"/>
<dbReference type="Proteomes" id="UP000198641">
    <property type="component" value="Unassembled WGS sequence"/>
</dbReference>
<dbReference type="EMBL" id="FNCI01000014">
    <property type="protein sequence ID" value="SDG46582.1"/>
    <property type="molecule type" value="Genomic_DNA"/>
</dbReference>
<name>A0A1G7UG92_9GAMM</name>
<reference evidence="1 4" key="2">
    <citation type="submission" date="2018-06" db="EMBL/GenBank/DDBJ databases">
        <title>Comparative analysis of microorganisms from saline springs in Andes Mountain Range, Colombia.</title>
        <authorList>
            <person name="Rubin E."/>
        </authorList>
    </citation>
    <scope>NUCLEOTIDE SEQUENCE [LARGE SCALE GENOMIC DNA]</scope>
    <source>
        <strain evidence="1 4">USBA-857</strain>
    </source>
</reference>
<sequence length="120" mass="12978">MTADDTYTDDYPVPETQFTITSLSHALQQGMSPIVEVKSMDGIYSVRFHHANGISSLVDESGSVCTFKGTGAIRDLMGSLGLTHGVLTWADQCGDEMIGVPSQPITAEEMLTYGTRIAFR</sequence>
<dbReference type="EMBL" id="QLSX01000014">
    <property type="protein sequence ID" value="RAR57696.1"/>
    <property type="molecule type" value="Genomic_DNA"/>
</dbReference>